<evidence type="ECO:0000313" key="2">
    <source>
        <dbReference type="EMBL" id="WAL59914.1"/>
    </source>
</evidence>
<dbReference type="KEGG" id="tsin:OXH18_14025"/>
<dbReference type="Proteomes" id="UP001163152">
    <property type="component" value="Chromosome"/>
</dbReference>
<protein>
    <recommendedName>
        <fullName evidence="4">ASCH domain-containing protein</fullName>
    </recommendedName>
</protein>
<evidence type="ECO:0000313" key="1">
    <source>
        <dbReference type="EMBL" id="WAL58303.1"/>
    </source>
</evidence>
<sequence>MNLQNLKWTKNIKPMGQESWAYQVFKPGSLFKLAWKDDEGNASKPQRGDLILLRQGGYVTHLVEVLDYKPEREKWQGDFNIYRIVEVLWVIDWNNLPNSAKADEVFGYPVRLQGGDVMFLETMPTFQQHWQNQGGLPAFQERVRAMLTLPESSDNR</sequence>
<evidence type="ECO:0008006" key="4">
    <source>
        <dbReference type="Google" id="ProtNLM"/>
    </source>
</evidence>
<dbReference type="KEGG" id="tsin:OXH18_22520"/>
<evidence type="ECO:0000313" key="3">
    <source>
        <dbReference type="Proteomes" id="UP001163152"/>
    </source>
</evidence>
<reference evidence="2" key="1">
    <citation type="submission" date="2022-12" db="EMBL/GenBank/DDBJ databases">
        <title>Polyphasic identification of a Novel Hot-Spring Cyanobacterium Ocullathermofonsia sinensis gen nov. sp. nov. and Genomic Insights on its Adaptations to the Thermal Habitat.</title>
        <authorList>
            <person name="Daroch M."/>
            <person name="Tang J."/>
            <person name="Jiang Y."/>
        </authorList>
    </citation>
    <scope>NUCLEOTIDE SEQUENCE</scope>
    <source>
        <strain evidence="2">PKUAC-SCTA174</strain>
    </source>
</reference>
<dbReference type="EMBL" id="CP113797">
    <property type="protein sequence ID" value="WAL58303.1"/>
    <property type="molecule type" value="Genomic_DNA"/>
</dbReference>
<dbReference type="EMBL" id="CP113797">
    <property type="protein sequence ID" value="WAL59914.1"/>
    <property type="molecule type" value="Genomic_DNA"/>
</dbReference>
<keyword evidence="3" id="KW-1185">Reference proteome</keyword>
<proteinExistence type="predicted"/>
<dbReference type="RefSeq" id="WP_268607709.1">
    <property type="nucleotide sequence ID" value="NZ_CP113797.1"/>
</dbReference>
<dbReference type="AlphaFoldDB" id="A0A9E9C733"/>
<name>A0A9E9C733_9CYAN</name>
<accession>A0A9E9C733</accession>
<organism evidence="2 3">
    <name type="scientific">Thermocoleostomius sinensis A174</name>
    <dbReference type="NCBI Taxonomy" id="2016057"/>
    <lineage>
        <taxon>Bacteria</taxon>
        <taxon>Bacillati</taxon>
        <taxon>Cyanobacteriota</taxon>
        <taxon>Cyanophyceae</taxon>
        <taxon>Oculatellales</taxon>
        <taxon>Oculatellaceae</taxon>
        <taxon>Thermocoleostomius</taxon>
    </lineage>
</organism>
<gene>
    <name evidence="1" type="ORF">OXH18_14025</name>
    <name evidence="2" type="ORF">OXH18_22520</name>
</gene>